<dbReference type="Gene3D" id="3.60.20.40">
    <property type="match status" value="1"/>
</dbReference>
<dbReference type="InterPro" id="IPR043137">
    <property type="entry name" value="GGT_ssub_C"/>
</dbReference>
<keyword evidence="2" id="KW-1185">Reference proteome</keyword>
<dbReference type="EC" id="2.3.2.2" evidence="1"/>
<dbReference type="EMBL" id="JYNX01000019">
    <property type="protein sequence ID" value="KMO84117.1"/>
    <property type="molecule type" value="Genomic_DNA"/>
</dbReference>
<dbReference type="PRINTS" id="PR01210">
    <property type="entry name" value="GGTRANSPTASE"/>
</dbReference>
<reference evidence="1 2" key="1">
    <citation type="journal article" date="2015" name="Genome Biol. Evol.">
        <title>Characterization of Three Mycobacterium spp. with Potential Use in Bioremediation by Genome Sequencing and Comparative Genomics.</title>
        <authorList>
            <person name="Das S."/>
            <person name="Pettersson B.M."/>
            <person name="Behra P.R."/>
            <person name="Ramesh M."/>
            <person name="Dasgupta S."/>
            <person name="Bhattacharya A."/>
            <person name="Kirsebom L.A."/>
        </authorList>
    </citation>
    <scope>NUCLEOTIDE SEQUENCE [LARGE SCALE GENOMIC DNA]</scope>
    <source>
        <strain evidence="1 2">DSM 44219</strain>
    </source>
</reference>
<dbReference type="PANTHER" id="PTHR43881:SF1">
    <property type="entry name" value="GAMMA-GLUTAMYLTRANSPEPTIDASE (AFU_ORTHOLOGUE AFUA_4G13580)"/>
    <property type="match status" value="1"/>
</dbReference>
<evidence type="ECO:0000313" key="2">
    <source>
        <dbReference type="Proteomes" id="UP000036176"/>
    </source>
</evidence>
<dbReference type="GO" id="GO:0103068">
    <property type="term" value="F:leukotriene C4 gamma-glutamyl transferase activity"/>
    <property type="evidence" value="ECO:0007669"/>
    <property type="project" value="UniProtKB-EC"/>
</dbReference>
<dbReference type="AlphaFoldDB" id="A0A0J6WQW6"/>
<dbReference type="SUPFAM" id="SSF56235">
    <property type="entry name" value="N-terminal nucleophile aminohydrolases (Ntn hydrolases)"/>
    <property type="match status" value="1"/>
</dbReference>
<dbReference type="Pfam" id="PF01019">
    <property type="entry name" value="G_glu_transpept"/>
    <property type="match status" value="2"/>
</dbReference>
<name>A0A0J6WQW6_MYCCU</name>
<evidence type="ECO:0000313" key="1">
    <source>
        <dbReference type="EMBL" id="KMO84117.1"/>
    </source>
</evidence>
<proteinExistence type="predicted"/>
<dbReference type="InterPro" id="IPR052896">
    <property type="entry name" value="GGT-like_enzyme"/>
</dbReference>
<keyword evidence="1" id="KW-0012">Acyltransferase</keyword>
<dbReference type="InterPro" id="IPR029055">
    <property type="entry name" value="Ntn_hydrolases_N"/>
</dbReference>
<dbReference type="PATRIC" id="fig|1800.3.peg.923"/>
<protein>
    <submittedName>
        <fullName evidence="1">Putative gamma-glutamyltransferase YwrD</fullName>
        <ecNumber evidence="1">2.3.2.2</ecNumber>
    </submittedName>
</protein>
<comment type="caution">
    <text evidence="1">The sequence shown here is derived from an EMBL/GenBank/DDBJ whole genome shotgun (WGS) entry which is preliminary data.</text>
</comment>
<organism evidence="1 2">
    <name type="scientific">Mycolicibacterium chubuense</name>
    <name type="common">Mycobacterium chubuense</name>
    <dbReference type="NCBI Taxonomy" id="1800"/>
    <lineage>
        <taxon>Bacteria</taxon>
        <taxon>Bacillati</taxon>
        <taxon>Actinomycetota</taxon>
        <taxon>Actinomycetes</taxon>
        <taxon>Mycobacteriales</taxon>
        <taxon>Mycobacteriaceae</taxon>
        <taxon>Mycolicibacterium</taxon>
    </lineage>
</organism>
<dbReference type="Proteomes" id="UP000036176">
    <property type="component" value="Unassembled WGS sequence"/>
</dbReference>
<accession>A0A0J6WQW6</accession>
<dbReference type="RefSeq" id="WP_048417026.1">
    <property type="nucleotide sequence ID" value="NZ_JYNX01000019.1"/>
</dbReference>
<keyword evidence="1" id="KW-0808">Transferase</keyword>
<gene>
    <name evidence="1" type="primary">ywrD</name>
    <name evidence="1" type="ORF">MCHUDSM44219_00922</name>
</gene>
<dbReference type="PANTHER" id="PTHR43881">
    <property type="entry name" value="GAMMA-GLUTAMYLTRANSPEPTIDASE (AFU_ORTHOLOGUE AFUA_4G13580)"/>
    <property type="match status" value="1"/>
</dbReference>
<sequence length="488" mass="49432">MPQSGHRATLASGARGAASTAHPLATQAAIQMLEQGGSAADAAVAAQAVICVVLPQAAGLGGDLLALVHDRDQVAAVNGTGLSPQGLDAAPHDSGGTSVTVPGLVDGWATMSARWGRLPLDVVLAPAIELARDGIVPDADLLESVAQQRARLEDGGAGDWSLLSAAAHGGPWLQPELADLLERIANQGRDAFYRGPGAAAVVDAVRRCGGSLALADLADHQTPCPPPVVVDWGAGRVHVQPPMSQGVLLAMALQQVSRLHTQGVPIDDHVLVEVTGAAFEHRSSCASGASLLDLDLAVDLERASGRAGPRAYLHTAGVATADATGQVVSSLVSVFDDFGSGVFVPELGIVLNNRAAGFTDGDNAAAPGKRPVHTLAPAMVTSPAGVLGIATPGADGQVQTLLQVLAATTITGTPLADAVGALRWRSQDGDLLIEEGHPGSDALSARGHRVVPREAGADLFGAVVAAGTDPGPYAIADWRRQTDTRGSA</sequence>